<name>A0A3S5CHI6_9PLAT</name>
<feature type="chain" id="PRO_5018712546" evidence="1">
    <location>
        <begin position="22"/>
        <end position="85"/>
    </location>
</feature>
<accession>A0A3S5CHI6</accession>
<keyword evidence="3" id="KW-1185">Reference proteome</keyword>
<comment type="caution">
    <text evidence="2">The sequence shown here is derived from an EMBL/GenBank/DDBJ whole genome shotgun (WGS) entry which is preliminary data.</text>
</comment>
<dbReference type="Proteomes" id="UP000784294">
    <property type="component" value="Unassembled WGS sequence"/>
</dbReference>
<reference evidence="2" key="1">
    <citation type="submission" date="2018-11" db="EMBL/GenBank/DDBJ databases">
        <authorList>
            <consortium name="Pathogen Informatics"/>
        </authorList>
    </citation>
    <scope>NUCLEOTIDE SEQUENCE</scope>
</reference>
<sequence length="85" mass="9966">MFLKLFTIAMISGSILMPIVADTIQPRYAVDHYAKFLPDSAKHRVFIWHFVAEQIAKKPILGYGFAASRNFEIKEQDFVKYNQWR</sequence>
<evidence type="ECO:0000256" key="1">
    <source>
        <dbReference type="SAM" id="SignalP"/>
    </source>
</evidence>
<evidence type="ECO:0000313" key="3">
    <source>
        <dbReference type="Proteomes" id="UP000784294"/>
    </source>
</evidence>
<protein>
    <submittedName>
        <fullName evidence="2">Uncharacterized protein</fullName>
    </submittedName>
</protein>
<organism evidence="2 3">
    <name type="scientific">Protopolystoma xenopodis</name>
    <dbReference type="NCBI Taxonomy" id="117903"/>
    <lineage>
        <taxon>Eukaryota</taxon>
        <taxon>Metazoa</taxon>
        <taxon>Spiralia</taxon>
        <taxon>Lophotrochozoa</taxon>
        <taxon>Platyhelminthes</taxon>
        <taxon>Monogenea</taxon>
        <taxon>Polyopisthocotylea</taxon>
        <taxon>Polystomatidea</taxon>
        <taxon>Polystomatidae</taxon>
        <taxon>Protopolystoma</taxon>
    </lineage>
</organism>
<keyword evidence="1" id="KW-0732">Signal</keyword>
<dbReference type="AlphaFoldDB" id="A0A3S5CHI6"/>
<evidence type="ECO:0000313" key="2">
    <source>
        <dbReference type="EMBL" id="VEL21874.1"/>
    </source>
</evidence>
<gene>
    <name evidence="2" type="ORF">PXEA_LOCUS15314</name>
</gene>
<proteinExistence type="predicted"/>
<feature type="signal peptide" evidence="1">
    <location>
        <begin position="1"/>
        <end position="21"/>
    </location>
</feature>
<dbReference type="EMBL" id="CAAALY010053548">
    <property type="protein sequence ID" value="VEL21874.1"/>
    <property type="molecule type" value="Genomic_DNA"/>
</dbReference>